<dbReference type="GO" id="GO:0015408">
    <property type="term" value="F:ABC-type ferric iron transporter activity"/>
    <property type="evidence" value="ECO:0007669"/>
    <property type="project" value="InterPro"/>
</dbReference>
<dbReference type="Pfam" id="PF00005">
    <property type="entry name" value="ABC_tran"/>
    <property type="match status" value="1"/>
</dbReference>
<keyword evidence="4" id="KW-0547">Nucleotide-binding</keyword>
<dbReference type="PROSITE" id="PS50893">
    <property type="entry name" value="ABC_TRANSPORTER_2"/>
    <property type="match status" value="1"/>
</dbReference>
<dbReference type="GO" id="GO:0016887">
    <property type="term" value="F:ATP hydrolysis activity"/>
    <property type="evidence" value="ECO:0007669"/>
    <property type="project" value="InterPro"/>
</dbReference>
<dbReference type="EMBL" id="SRXW01000001">
    <property type="protein sequence ID" value="TGY89618.1"/>
    <property type="molecule type" value="Genomic_DNA"/>
</dbReference>
<feature type="domain" description="ABC transporter" evidence="9">
    <location>
        <begin position="6"/>
        <end position="239"/>
    </location>
</feature>
<dbReference type="AlphaFoldDB" id="A0A4S2H2Q4"/>
<dbReference type="PANTHER" id="PTHR42781:SF4">
    <property type="entry name" value="SPERMIDINE_PUTRESCINE IMPORT ATP-BINDING PROTEIN POTA"/>
    <property type="match status" value="1"/>
</dbReference>
<proteinExistence type="predicted"/>
<dbReference type="Proteomes" id="UP000308054">
    <property type="component" value="Unassembled WGS sequence"/>
</dbReference>
<dbReference type="RefSeq" id="WP_135994117.1">
    <property type="nucleotide sequence ID" value="NZ_CP071057.1"/>
</dbReference>
<evidence type="ECO:0000256" key="6">
    <source>
        <dbReference type="ARBA" id="ARBA00023004"/>
    </source>
</evidence>
<evidence type="ECO:0000256" key="3">
    <source>
        <dbReference type="ARBA" id="ARBA00022496"/>
    </source>
</evidence>
<dbReference type="Pfam" id="PF08402">
    <property type="entry name" value="TOBE_2"/>
    <property type="match status" value="1"/>
</dbReference>
<organism evidence="10 11">
    <name type="scientific">Marinicauda algicola</name>
    <dbReference type="NCBI Taxonomy" id="2029849"/>
    <lineage>
        <taxon>Bacteria</taxon>
        <taxon>Pseudomonadati</taxon>
        <taxon>Pseudomonadota</taxon>
        <taxon>Alphaproteobacteria</taxon>
        <taxon>Maricaulales</taxon>
        <taxon>Maricaulaceae</taxon>
        <taxon>Marinicauda</taxon>
    </lineage>
</organism>
<gene>
    <name evidence="10" type="ORF">E5163_00275</name>
</gene>
<evidence type="ECO:0000256" key="7">
    <source>
        <dbReference type="ARBA" id="ARBA00023065"/>
    </source>
</evidence>
<evidence type="ECO:0000256" key="4">
    <source>
        <dbReference type="ARBA" id="ARBA00022741"/>
    </source>
</evidence>
<evidence type="ECO:0000256" key="5">
    <source>
        <dbReference type="ARBA" id="ARBA00022840"/>
    </source>
</evidence>
<evidence type="ECO:0000256" key="8">
    <source>
        <dbReference type="ARBA" id="ARBA00023136"/>
    </source>
</evidence>
<keyword evidence="8" id="KW-0472">Membrane</keyword>
<keyword evidence="2" id="KW-1003">Cell membrane</keyword>
<keyword evidence="5 10" id="KW-0067">ATP-binding</keyword>
<dbReference type="SUPFAM" id="SSF52540">
    <property type="entry name" value="P-loop containing nucleoside triphosphate hydrolases"/>
    <property type="match status" value="1"/>
</dbReference>
<protein>
    <submittedName>
        <fullName evidence="10">ABC transporter ATP-binding protein</fullName>
    </submittedName>
</protein>
<dbReference type="InterPro" id="IPR027417">
    <property type="entry name" value="P-loop_NTPase"/>
</dbReference>
<dbReference type="SMART" id="SM00382">
    <property type="entry name" value="AAA"/>
    <property type="match status" value="1"/>
</dbReference>
<dbReference type="GO" id="GO:0043190">
    <property type="term" value="C:ATP-binding cassette (ABC) transporter complex"/>
    <property type="evidence" value="ECO:0007669"/>
    <property type="project" value="InterPro"/>
</dbReference>
<dbReference type="PANTHER" id="PTHR42781">
    <property type="entry name" value="SPERMIDINE/PUTRESCINE IMPORT ATP-BINDING PROTEIN POTA"/>
    <property type="match status" value="1"/>
</dbReference>
<dbReference type="Gene3D" id="3.40.50.300">
    <property type="entry name" value="P-loop containing nucleotide triphosphate hydrolases"/>
    <property type="match status" value="1"/>
</dbReference>
<dbReference type="GO" id="GO:0015697">
    <property type="term" value="P:quaternary ammonium group transport"/>
    <property type="evidence" value="ECO:0007669"/>
    <property type="project" value="UniProtKB-ARBA"/>
</dbReference>
<dbReference type="CDD" id="cd03259">
    <property type="entry name" value="ABC_Carb_Solutes_like"/>
    <property type="match status" value="1"/>
</dbReference>
<accession>A0A4S2H2Q4</accession>
<dbReference type="InterPro" id="IPR008995">
    <property type="entry name" value="Mo/tungstate-bd_C_term_dom"/>
</dbReference>
<evidence type="ECO:0000259" key="9">
    <source>
        <dbReference type="PROSITE" id="PS50893"/>
    </source>
</evidence>
<evidence type="ECO:0000313" key="10">
    <source>
        <dbReference type="EMBL" id="TGY89618.1"/>
    </source>
</evidence>
<dbReference type="FunFam" id="3.40.50.300:FF:000425">
    <property type="entry name" value="Probable ABC transporter, ATP-binding subunit"/>
    <property type="match status" value="1"/>
</dbReference>
<keyword evidence="6" id="KW-0408">Iron</keyword>
<dbReference type="InterPro" id="IPR015853">
    <property type="entry name" value="ABC_transpr_FbpC"/>
</dbReference>
<evidence type="ECO:0000256" key="1">
    <source>
        <dbReference type="ARBA" id="ARBA00022448"/>
    </source>
</evidence>
<keyword evidence="3" id="KW-0410">Iron transport</keyword>
<dbReference type="SUPFAM" id="SSF50331">
    <property type="entry name" value="MOP-like"/>
    <property type="match status" value="1"/>
</dbReference>
<reference evidence="10 11" key="1">
    <citation type="journal article" date="2017" name="Int. J. Syst. Evol. Microbiol.">
        <title>Marinicauda algicola sp. nov., isolated from a marine red alga Rhodosorus marinus.</title>
        <authorList>
            <person name="Jeong S.E."/>
            <person name="Jeon S.H."/>
            <person name="Chun B.H."/>
            <person name="Kim D.W."/>
            <person name="Jeon C.O."/>
        </authorList>
    </citation>
    <scope>NUCLEOTIDE SEQUENCE [LARGE SCALE GENOMIC DNA]</scope>
    <source>
        <strain evidence="10 11">JCM 31718</strain>
    </source>
</reference>
<keyword evidence="1" id="KW-0813">Transport</keyword>
<comment type="caution">
    <text evidence="10">The sequence shown here is derived from an EMBL/GenBank/DDBJ whole genome shotgun (WGS) entry which is preliminary data.</text>
</comment>
<dbReference type="InterPro" id="IPR013611">
    <property type="entry name" value="Transp-assoc_OB_typ2"/>
</dbReference>
<dbReference type="InterPro" id="IPR003439">
    <property type="entry name" value="ABC_transporter-like_ATP-bd"/>
</dbReference>
<evidence type="ECO:0000256" key="2">
    <source>
        <dbReference type="ARBA" id="ARBA00022475"/>
    </source>
</evidence>
<sequence>MKGDLLEVREATVSFAEGRPAVDQASLSLTCGRVTALLGPSGSGKSTLLRAIAGLERLDAGEIRFAGRTWSGKGVHLMPEERHCGVVFQDYALFPHLTALANVAFGLRKGSKPERRETARARLASVELAHKAGAYPHELSGGEQQRVALARALAPSPDVMLLDEPFSGLDRRLRAELRAASLKALREADTAALIVTHDAEEALAVADEIALMNAGEIVQVGSPDRLYLAPVSETAARLLGDVEVFETRIAAGRADTPLGAVAADGFETGEYAKVLLRPEGIVIDRAAGEGALADVSDRQPAGGAAILTLQLENGRRVCARVPVTDTIRAGDAVRLRLDDRFATVVKA</sequence>
<keyword evidence="11" id="KW-1185">Reference proteome</keyword>
<dbReference type="PROSITE" id="PS00211">
    <property type="entry name" value="ABC_TRANSPORTER_1"/>
    <property type="match status" value="1"/>
</dbReference>
<keyword evidence="7" id="KW-0406">Ion transport</keyword>
<dbReference type="OrthoDB" id="9802264at2"/>
<dbReference type="InterPro" id="IPR003593">
    <property type="entry name" value="AAA+_ATPase"/>
</dbReference>
<dbReference type="InterPro" id="IPR050093">
    <property type="entry name" value="ABC_SmlMolc_Importer"/>
</dbReference>
<evidence type="ECO:0000313" key="11">
    <source>
        <dbReference type="Proteomes" id="UP000308054"/>
    </source>
</evidence>
<name>A0A4S2H2Q4_9PROT</name>
<dbReference type="GO" id="GO:0005524">
    <property type="term" value="F:ATP binding"/>
    <property type="evidence" value="ECO:0007669"/>
    <property type="project" value="UniProtKB-KW"/>
</dbReference>
<dbReference type="InterPro" id="IPR017871">
    <property type="entry name" value="ABC_transporter-like_CS"/>
</dbReference>